<dbReference type="GO" id="GO:0008033">
    <property type="term" value="P:tRNA processing"/>
    <property type="evidence" value="ECO:0007669"/>
    <property type="project" value="UniProtKB-KW"/>
</dbReference>
<dbReference type="RefSeq" id="XP_013263812.1">
    <property type="nucleotide sequence ID" value="XM_013408358.1"/>
</dbReference>
<name>A0A072PN97_9EURO</name>
<evidence type="ECO:0000313" key="6">
    <source>
        <dbReference type="EMBL" id="KEF61222.1"/>
    </source>
</evidence>
<feature type="region of interest" description="Disordered" evidence="5">
    <location>
        <begin position="144"/>
        <end position="166"/>
    </location>
</feature>
<gene>
    <name evidence="6" type="ORF">A1O9_02787</name>
</gene>
<dbReference type="InterPro" id="IPR007175">
    <property type="entry name" value="Rpr2/Snm1/Rpp21"/>
</dbReference>
<evidence type="ECO:0000256" key="2">
    <source>
        <dbReference type="ARBA" id="ARBA00022723"/>
    </source>
</evidence>
<dbReference type="Pfam" id="PF04032">
    <property type="entry name" value="Rpr2"/>
    <property type="match status" value="1"/>
</dbReference>
<dbReference type="GeneID" id="25277728"/>
<feature type="compositionally biased region" description="Basic and acidic residues" evidence="5">
    <location>
        <begin position="151"/>
        <end position="166"/>
    </location>
</feature>
<dbReference type="OrthoDB" id="128536at2759"/>
<dbReference type="Gene3D" id="6.20.50.20">
    <property type="match status" value="1"/>
</dbReference>
<dbReference type="PANTHER" id="PTHR14742">
    <property type="entry name" value="RIBONUCLEASE P SUBUNIT P21"/>
    <property type="match status" value="1"/>
</dbReference>
<dbReference type="PANTHER" id="PTHR14742:SF0">
    <property type="entry name" value="RIBONUCLEASE P PROTEIN SUBUNIT P21"/>
    <property type="match status" value="1"/>
</dbReference>
<comment type="similarity">
    <text evidence="4">Belongs to the eukaryotic/archaeal RNase P protein component 4 family.</text>
</comment>
<dbReference type="GO" id="GO:0005655">
    <property type="term" value="C:nucleolar ribonuclease P complex"/>
    <property type="evidence" value="ECO:0007669"/>
    <property type="project" value="TreeGrafter"/>
</dbReference>
<organism evidence="6 7">
    <name type="scientific">Exophiala aquamarina CBS 119918</name>
    <dbReference type="NCBI Taxonomy" id="1182545"/>
    <lineage>
        <taxon>Eukaryota</taxon>
        <taxon>Fungi</taxon>
        <taxon>Dikarya</taxon>
        <taxon>Ascomycota</taxon>
        <taxon>Pezizomycotina</taxon>
        <taxon>Eurotiomycetes</taxon>
        <taxon>Chaetothyriomycetidae</taxon>
        <taxon>Chaetothyriales</taxon>
        <taxon>Herpotrichiellaceae</taxon>
        <taxon>Exophiala</taxon>
    </lineage>
</organism>
<dbReference type="AlphaFoldDB" id="A0A072PN97"/>
<protein>
    <submittedName>
        <fullName evidence="6">Uncharacterized protein</fullName>
    </submittedName>
</protein>
<sequence length="166" mass="18385">MAKSKTSKGGNPSVPHKHLHSRLSYLHQAATFLATAEQAHMLNEGHETRFSSDQVASGLRADNRHGSETIRLLSNLRGVSRKTQIRLAPRVKHTMCKRCDALLIPGKSSNKAIVNPSKNGAKSWADLFEVQCNQCGTIKRFPVGAMNQKEPGSKHQAEWEPQRDPL</sequence>
<proteinExistence type="inferred from homology"/>
<keyword evidence="2" id="KW-0479">Metal-binding</keyword>
<accession>A0A072PN97</accession>
<dbReference type="STRING" id="1182545.A0A072PN97"/>
<evidence type="ECO:0000256" key="3">
    <source>
        <dbReference type="ARBA" id="ARBA00022833"/>
    </source>
</evidence>
<evidence type="ECO:0000256" key="4">
    <source>
        <dbReference type="ARBA" id="ARBA00038402"/>
    </source>
</evidence>
<keyword evidence="3" id="KW-0862">Zinc</keyword>
<evidence type="ECO:0000256" key="5">
    <source>
        <dbReference type="SAM" id="MobiDB-lite"/>
    </source>
</evidence>
<dbReference type="Proteomes" id="UP000027920">
    <property type="component" value="Unassembled WGS sequence"/>
</dbReference>
<keyword evidence="7" id="KW-1185">Reference proteome</keyword>
<keyword evidence="1" id="KW-0819">tRNA processing</keyword>
<evidence type="ECO:0000313" key="7">
    <source>
        <dbReference type="Proteomes" id="UP000027920"/>
    </source>
</evidence>
<dbReference type="GO" id="GO:0046872">
    <property type="term" value="F:metal ion binding"/>
    <property type="evidence" value="ECO:0007669"/>
    <property type="project" value="UniProtKB-KW"/>
</dbReference>
<reference evidence="6 7" key="1">
    <citation type="submission" date="2013-03" db="EMBL/GenBank/DDBJ databases">
        <title>The Genome Sequence of Exophiala aquamarina CBS 119918.</title>
        <authorList>
            <consortium name="The Broad Institute Genomics Platform"/>
            <person name="Cuomo C."/>
            <person name="de Hoog S."/>
            <person name="Gorbushina A."/>
            <person name="Walker B."/>
            <person name="Young S.K."/>
            <person name="Zeng Q."/>
            <person name="Gargeya S."/>
            <person name="Fitzgerald M."/>
            <person name="Haas B."/>
            <person name="Abouelleil A."/>
            <person name="Allen A.W."/>
            <person name="Alvarado L."/>
            <person name="Arachchi H.M."/>
            <person name="Berlin A.M."/>
            <person name="Chapman S.B."/>
            <person name="Gainer-Dewar J."/>
            <person name="Goldberg J."/>
            <person name="Griggs A."/>
            <person name="Gujja S."/>
            <person name="Hansen M."/>
            <person name="Howarth C."/>
            <person name="Imamovic A."/>
            <person name="Ireland A."/>
            <person name="Larimer J."/>
            <person name="McCowan C."/>
            <person name="Murphy C."/>
            <person name="Pearson M."/>
            <person name="Poon T.W."/>
            <person name="Priest M."/>
            <person name="Roberts A."/>
            <person name="Saif S."/>
            <person name="Shea T."/>
            <person name="Sisk P."/>
            <person name="Sykes S."/>
            <person name="Wortman J."/>
            <person name="Nusbaum C."/>
            <person name="Birren B."/>
        </authorList>
    </citation>
    <scope>NUCLEOTIDE SEQUENCE [LARGE SCALE GENOMIC DNA]</scope>
    <source>
        <strain evidence="6 7">CBS 119918</strain>
    </source>
</reference>
<dbReference type="EMBL" id="AMGV01000002">
    <property type="protein sequence ID" value="KEF61222.1"/>
    <property type="molecule type" value="Genomic_DNA"/>
</dbReference>
<dbReference type="VEuPathDB" id="FungiDB:A1O9_02787"/>
<evidence type="ECO:0000256" key="1">
    <source>
        <dbReference type="ARBA" id="ARBA00022694"/>
    </source>
</evidence>
<dbReference type="HOGENOM" id="CLU_079140_1_1_1"/>
<comment type="caution">
    <text evidence="6">The sequence shown here is derived from an EMBL/GenBank/DDBJ whole genome shotgun (WGS) entry which is preliminary data.</text>
</comment>